<dbReference type="Gene3D" id="1.25.40.10">
    <property type="entry name" value="Tetratricopeptide repeat domain"/>
    <property type="match status" value="2"/>
</dbReference>
<dbReference type="InterPro" id="IPR002885">
    <property type="entry name" value="PPR_rpt"/>
</dbReference>
<evidence type="ECO:0000256" key="5">
    <source>
        <dbReference type="PROSITE-ProRule" id="PRU00708"/>
    </source>
</evidence>
<evidence type="ECO:0000313" key="8">
    <source>
        <dbReference type="Proteomes" id="UP000698800"/>
    </source>
</evidence>
<dbReference type="Pfam" id="PF13041">
    <property type="entry name" value="PPR_2"/>
    <property type="match status" value="1"/>
</dbReference>
<evidence type="ECO:0008006" key="9">
    <source>
        <dbReference type="Google" id="ProtNLM"/>
    </source>
</evidence>
<comment type="similarity">
    <text evidence="1">Belongs to the CCM1 family.</text>
</comment>
<dbReference type="OrthoDB" id="185373at2759"/>
<dbReference type="EMBL" id="JAGHQL010000029">
    <property type="protein sequence ID" value="KAH0543608.1"/>
    <property type="molecule type" value="Genomic_DNA"/>
</dbReference>
<sequence>MAAASASENDGCDMDTPDSMKADCDMEINEAYREQLSSYRNRTTTIVLKKNPETGKLDRFSSFWTLPFAAMEAKFHREEVLSREAEFDPDLDPEVETWAEEMKINPTQSYIHSSHISEVLARYPAESRHYRWSQIMLWILRYSPRHALRFLKGTHIDTHPPSYAVADSLNFIACHYLQGVRNPQQRFLWEIYDTILFLLKTRSQTLPLHDHTIYLLLKHIGVGEATRLLDALLRHSVPMRHDTFFHFIRIFAANKQQFGRVWTLLDFLREANADFSSKPGMSMWSTLFTWSQTERDSRRIHSALLQKMNDFGVRPNVINYGIIIKNTFRTEGWEAGWRTYELMRDDGIVPNEFIYATLFHGAKAHGNAEAMGHILDLARAEGYLLENVHLATDIVHAVYQQSRGPTRYRKILDVYKQYFDIQPLKDLWLTHLATQASPDTLMQPTCATLRVMVIAYLHLRNHPNLTPKLYAHYRKLVSEGNHQLVTQLTETTHIQDAFLLALGNHSQTLHLCTSIIKDMLEPLPYPASFKPARPSVRTWSILVRSYMRHNQPAAAEKVIQMMERQGMQPNLVTWNTLLSGYATLQEVHKVVEVTDRMKERGFDGDGRTLEGLGKVLNRPKLMAALQGREEEEDSKEGFEAGSSSIIAST</sequence>
<keyword evidence="2" id="KW-0677">Repeat</keyword>
<keyword evidence="8" id="KW-1185">Reference proteome</keyword>
<dbReference type="Pfam" id="PF13812">
    <property type="entry name" value="PPR_3"/>
    <property type="match status" value="1"/>
</dbReference>
<gene>
    <name evidence="7" type="ORF">FGG08_002046</name>
</gene>
<dbReference type="PANTHER" id="PTHR47447:SF17">
    <property type="entry name" value="OS12G0638900 PROTEIN"/>
    <property type="match status" value="1"/>
</dbReference>
<dbReference type="NCBIfam" id="TIGR00756">
    <property type="entry name" value="PPR"/>
    <property type="match status" value="2"/>
</dbReference>
<comment type="caution">
    <text evidence="7">The sequence shown here is derived from an EMBL/GenBank/DDBJ whole genome shotgun (WGS) entry which is preliminary data.</text>
</comment>
<name>A0A9P8IA10_9PEZI</name>
<evidence type="ECO:0000256" key="6">
    <source>
        <dbReference type="SAM" id="MobiDB-lite"/>
    </source>
</evidence>
<protein>
    <recommendedName>
        <fullName evidence="9">Pentatricopeptide repeat-containing protein</fullName>
    </recommendedName>
</protein>
<feature type="repeat" description="PPR" evidence="5">
    <location>
        <begin position="570"/>
        <end position="604"/>
    </location>
</feature>
<proteinExistence type="inferred from homology"/>
<evidence type="ECO:0000313" key="7">
    <source>
        <dbReference type="EMBL" id="KAH0543608.1"/>
    </source>
</evidence>
<comment type="subunit">
    <text evidence="4">Binds to mitochondrial small subunit 15S rRNA.</text>
</comment>
<evidence type="ECO:0000256" key="1">
    <source>
        <dbReference type="ARBA" id="ARBA00006192"/>
    </source>
</evidence>
<evidence type="ECO:0000256" key="3">
    <source>
        <dbReference type="ARBA" id="ARBA00044493"/>
    </source>
</evidence>
<accession>A0A9P8IA10</accession>
<organism evidence="7 8">
    <name type="scientific">Glutinoglossum americanum</name>
    <dbReference type="NCBI Taxonomy" id="1670608"/>
    <lineage>
        <taxon>Eukaryota</taxon>
        <taxon>Fungi</taxon>
        <taxon>Dikarya</taxon>
        <taxon>Ascomycota</taxon>
        <taxon>Pezizomycotina</taxon>
        <taxon>Geoglossomycetes</taxon>
        <taxon>Geoglossales</taxon>
        <taxon>Geoglossaceae</taxon>
        <taxon>Glutinoglossum</taxon>
    </lineage>
</organism>
<dbReference type="Proteomes" id="UP000698800">
    <property type="component" value="Unassembled WGS sequence"/>
</dbReference>
<dbReference type="InterPro" id="IPR011990">
    <property type="entry name" value="TPR-like_helical_dom_sf"/>
</dbReference>
<dbReference type="AlphaFoldDB" id="A0A9P8IA10"/>
<dbReference type="PROSITE" id="PS51375">
    <property type="entry name" value="PPR"/>
    <property type="match status" value="2"/>
</dbReference>
<evidence type="ECO:0000256" key="2">
    <source>
        <dbReference type="ARBA" id="ARBA00022737"/>
    </source>
</evidence>
<reference evidence="7" key="1">
    <citation type="submission" date="2021-03" db="EMBL/GenBank/DDBJ databases">
        <title>Comparative genomics and phylogenomic investigation of the class Geoglossomycetes provide insights into ecological specialization and systematics.</title>
        <authorList>
            <person name="Melie T."/>
            <person name="Pirro S."/>
            <person name="Miller A.N."/>
            <person name="Quandt A."/>
        </authorList>
    </citation>
    <scope>NUCLEOTIDE SEQUENCE</scope>
    <source>
        <strain evidence="7">GBOQ0MN5Z8</strain>
    </source>
</reference>
<evidence type="ECO:0000256" key="4">
    <source>
        <dbReference type="ARBA" id="ARBA00044511"/>
    </source>
</evidence>
<dbReference type="PANTHER" id="PTHR47447">
    <property type="entry name" value="OS03G0856100 PROTEIN"/>
    <property type="match status" value="1"/>
</dbReference>
<feature type="repeat" description="PPR" evidence="5">
    <location>
        <begin position="535"/>
        <end position="569"/>
    </location>
</feature>
<feature type="region of interest" description="Disordered" evidence="6">
    <location>
        <begin position="626"/>
        <end position="649"/>
    </location>
</feature>
<comment type="function">
    <text evidence="3">Regulates mitochondrial small subunit maturation by controlling 15S rRNA 5'-end processing. Localizes to the 5' precursor of the 15S rRNA in a position that is subsequently occupied by mS47 in the mature yeast mtSSU. Uses structure and sequence-specific RNA recognition, binding to a single-stranded region of the precursor and specifically recognizing bases -6 to -1. The exchange of Ccm1 for mS47 is coupled to the irreversible removal of precursor rRNA that is accompanied by conformational changes of the mitoribosomal proteins uS5m and mS26. These conformational changes signal completion of 5'-end rRNA processing through protection of the mature 5'-end of the 15S rRNA and stabilization of mS47. The removal of the 5' precursor together with the dissociation of Ccm1 may be catalyzed by the 5'-3' exoribonuclease Pet127. Involved in the specific removal of group I introns in mitochondrial encoded transcripts.</text>
</comment>